<dbReference type="AlphaFoldDB" id="A0A4T2A065"/>
<dbReference type="GO" id="GO:0005737">
    <property type="term" value="C:cytoplasm"/>
    <property type="evidence" value="ECO:0007669"/>
    <property type="project" value="TreeGrafter"/>
</dbReference>
<dbReference type="SUPFAM" id="SSF51735">
    <property type="entry name" value="NAD(P)-binding Rossmann-fold domains"/>
    <property type="match status" value="1"/>
</dbReference>
<dbReference type="PANTHER" id="PTHR48079">
    <property type="entry name" value="PROTEIN YEEZ"/>
    <property type="match status" value="1"/>
</dbReference>
<dbReference type="RefSeq" id="WP_136662848.1">
    <property type="nucleotide sequence ID" value="NZ_RFLV01000001.1"/>
</dbReference>
<proteinExistence type="predicted"/>
<evidence type="ECO:0000259" key="1">
    <source>
        <dbReference type="Pfam" id="PF07993"/>
    </source>
</evidence>
<sequence length="355" mass="37728">MNTHCLVTGGSGFIGQHLVAALTRKGHTVTLLMRRPHTLPELRLQIDHLGGQGALLSAVSGDLAQVDLGLDAAALEQVSQAAVIFHLGAQFAWGLPAEQARQVNVEGALAVARLAAQQGSRLLMVGGFMLANQAHLQCLGVDLVTPQNTDWSAVYRRAGGYEGSKLEAHFRVVAAMREWRAELTVVHPATVCGHSQSGHILKAQPLAGLIGNLAGGRLSAIPGSAAHWLPLISVDFLAELMVAAAFDERQAGQEILALDARTPNLQGVLQLLAHVLDVRAPSRHLPIPLLRVLLKVPGVSRLLRTDAESLDFIQTTRFDTAAAEALAVRHGLSWPDMAQTLRLTARYLAGASSAA</sequence>
<comment type="caution">
    <text evidence="2">The sequence shown here is derived from an EMBL/GenBank/DDBJ whole genome shotgun (WGS) entry which is preliminary data.</text>
</comment>
<dbReference type="InterPro" id="IPR051783">
    <property type="entry name" value="NAD(P)-dependent_oxidoreduct"/>
</dbReference>
<dbReference type="InterPro" id="IPR036291">
    <property type="entry name" value="NAD(P)-bd_dom_sf"/>
</dbReference>
<evidence type="ECO:0000313" key="2">
    <source>
        <dbReference type="EMBL" id="TIH09552.1"/>
    </source>
</evidence>
<feature type="domain" description="Thioester reductase (TE)" evidence="1">
    <location>
        <begin position="7"/>
        <end position="241"/>
    </location>
</feature>
<protein>
    <submittedName>
        <fullName evidence="2">NAD-dependent epimerase/dehydratase family protein</fullName>
    </submittedName>
</protein>
<dbReference type="Gene3D" id="3.40.50.720">
    <property type="entry name" value="NAD(P)-binding Rossmann-like Domain"/>
    <property type="match status" value="1"/>
</dbReference>
<dbReference type="InterPro" id="IPR013120">
    <property type="entry name" value="FAR_NAD-bd"/>
</dbReference>
<evidence type="ECO:0000313" key="3">
    <source>
        <dbReference type="Proteomes" id="UP000307541"/>
    </source>
</evidence>
<organism evidence="2 3">
    <name type="scientific">Pseudomonas leptonychotis</name>
    <dbReference type="NCBI Taxonomy" id="2448482"/>
    <lineage>
        <taxon>Bacteria</taxon>
        <taxon>Pseudomonadati</taxon>
        <taxon>Pseudomonadota</taxon>
        <taxon>Gammaproteobacteria</taxon>
        <taxon>Pseudomonadales</taxon>
        <taxon>Pseudomonadaceae</taxon>
        <taxon>Pseudomonas</taxon>
    </lineage>
</organism>
<dbReference type="GO" id="GO:0004029">
    <property type="term" value="F:aldehyde dehydrogenase (NAD+) activity"/>
    <property type="evidence" value="ECO:0007669"/>
    <property type="project" value="TreeGrafter"/>
</dbReference>
<gene>
    <name evidence="2" type="ORF">D8779_02280</name>
</gene>
<dbReference type="Proteomes" id="UP000307541">
    <property type="component" value="Unassembled WGS sequence"/>
</dbReference>
<name>A0A4T2A065_9PSED</name>
<dbReference type="EMBL" id="RFLV01000001">
    <property type="protein sequence ID" value="TIH09552.1"/>
    <property type="molecule type" value="Genomic_DNA"/>
</dbReference>
<keyword evidence="3" id="KW-1185">Reference proteome</keyword>
<accession>A0A4T2A065</accession>
<dbReference type="OrthoDB" id="9803010at2"/>
<reference evidence="2 3" key="1">
    <citation type="submission" date="2018-10" db="EMBL/GenBank/DDBJ databases">
        <title>Pseudomonas leptonychotis sp. nov., isolated from Weddell seals in Antarctica.</title>
        <authorList>
            <person name="Novakova D."/>
            <person name="Svec P."/>
            <person name="Kralova S."/>
            <person name="Kristofova L."/>
            <person name="Zeman M."/>
            <person name="Pantucek R."/>
            <person name="Maslanova I."/>
            <person name="Sedlacek I."/>
        </authorList>
    </citation>
    <scope>NUCLEOTIDE SEQUENCE [LARGE SCALE GENOMIC DNA]</scope>
    <source>
        <strain evidence="2 3">CCM 8849</strain>
    </source>
</reference>
<dbReference type="Pfam" id="PF07993">
    <property type="entry name" value="NAD_binding_4"/>
    <property type="match status" value="1"/>
</dbReference>
<dbReference type="PANTHER" id="PTHR48079:SF6">
    <property type="entry name" value="NAD(P)-BINDING DOMAIN-CONTAINING PROTEIN-RELATED"/>
    <property type="match status" value="1"/>
</dbReference>